<accession>A0A2H4TK64</accession>
<dbReference type="AlphaFoldDB" id="A0A2H4TK64"/>
<geneLocation type="plasmid" evidence="2">
    <name>pcv839-15-p1</name>
</geneLocation>
<dbReference type="EMBL" id="CP024975">
    <property type="protein sequence ID" value="ATZ29939.1"/>
    <property type="molecule type" value="Genomic_DNA"/>
</dbReference>
<proteinExistence type="predicted"/>
<reference evidence="1 2" key="1">
    <citation type="submission" date="2017-11" db="EMBL/GenBank/DDBJ databases">
        <title>Escherichia coli CV839-15 Genome sequencing and assembly.</title>
        <authorList>
            <person name="Li Z."/>
            <person name="Song N."/>
            <person name="Li W."/>
            <person name="Philip H.R."/>
            <person name="Bu Z."/>
            <person name="Siguo L."/>
        </authorList>
    </citation>
    <scope>NUCLEOTIDE SEQUENCE [LARGE SCALE GENOMIC DNA]</scope>
    <source>
        <strain evidence="1 2">CV839-15</strain>
        <plasmid evidence="2">Plasmid pcv839-15-p1</plasmid>
    </source>
</reference>
<gene>
    <name evidence="1" type="ORF">CV83915_1p0067</name>
</gene>
<evidence type="ECO:0000313" key="2">
    <source>
        <dbReference type="Proteomes" id="UP000236551"/>
    </source>
</evidence>
<sequence length="166" mass="19284">MSSCKTTNSEGFFMYKQATELMLNFKDRILIKGEEDTGKSTLLTEIRISDSDSRYYNFKTLNSAGYNRLCDENIDNFDFLNTPEKTLILDGVRLCEKKMTSKVIRLIKQARKYHKRLVVVADSCESEFIELLFDGVIALSFNSDRERSCNVYTPSRHRNTDNIYAR</sequence>
<name>A0A2H4TK64_ECOLX</name>
<dbReference type="Proteomes" id="UP000236551">
    <property type="component" value="Plasmid pCV839-15-p1"/>
</dbReference>
<organism evidence="1 2">
    <name type="scientific">Escherichia coli</name>
    <dbReference type="NCBI Taxonomy" id="562"/>
    <lineage>
        <taxon>Bacteria</taxon>
        <taxon>Pseudomonadati</taxon>
        <taxon>Pseudomonadota</taxon>
        <taxon>Gammaproteobacteria</taxon>
        <taxon>Enterobacterales</taxon>
        <taxon>Enterobacteriaceae</taxon>
        <taxon>Escherichia</taxon>
    </lineage>
</organism>
<keyword evidence="1" id="KW-0614">Plasmid</keyword>
<evidence type="ECO:0000313" key="1">
    <source>
        <dbReference type="EMBL" id="ATZ29939.1"/>
    </source>
</evidence>
<evidence type="ECO:0008006" key="3">
    <source>
        <dbReference type="Google" id="ProtNLM"/>
    </source>
</evidence>
<protein>
    <recommendedName>
        <fullName evidence="3">ATP-binding protein</fullName>
    </recommendedName>
</protein>